<geneLocation type="plasmid" evidence="4 5">
    <name>unnamed1</name>
</geneLocation>
<dbReference type="SUPFAM" id="SSF110997">
    <property type="entry name" value="Sporulation related repeat"/>
    <property type="match status" value="1"/>
</dbReference>
<dbReference type="AlphaFoldDB" id="A0A4P8ELI5"/>
<feature type="signal peptide" evidence="2">
    <location>
        <begin position="1"/>
        <end position="22"/>
    </location>
</feature>
<dbReference type="PROSITE" id="PS51724">
    <property type="entry name" value="SPOR"/>
    <property type="match status" value="1"/>
</dbReference>
<dbReference type="InterPro" id="IPR007730">
    <property type="entry name" value="SPOR-like_dom"/>
</dbReference>
<dbReference type="InterPro" id="IPR036680">
    <property type="entry name" value="SPOR-like_sf"/>
</dbReference>
<feature type="region of interest" description="Disordered" evidence="1">
    <location>
        <begin position="91"/>
        <end position="117"/>
    </location>
</feature>
<evidence type="ECO:0000259" key="3">
    <source>
        <dbReference type="PROSITE" id="PS51724"/>
    </source>
</evidence>
<dbReference type="Pfam" id="PF05036">
    <property type="entry name" value="SPOR"/>
    <property type="match status" value="1"/>
</dbReference>
<dbReference type="Proteomes" id="UP000298631">
    <property type="component" value="Plasmid unnamed1"/>
</dbReference>
<name>A0A4P8ELI5_9RHOB</name>
<evidence type="ECO:0000256" key="2">
    <source>
        <dbReference type="SAM" id="SignalP"/>
    </source>
</evidence>
<dbReference type="EMBL" id="CP039965">
    <property type="protein sequence ID" value="QCO57936.1"/>
    <property type="molecule type" value="Genomic_DNA"/>
</dbReference>
<organism evidence="4 5">
    <name type="scientific">Pseudorhodobacter turbinis</name>
    <dbReference type="NCBI Taxonomy" id="2500533"/>
    <lineage>
        <taxon>Bacteria</taxon>
        <taxon>Pseudomonadati</taxon>
        <taxon>Pseudomonadota</taxon>
        <taxon>Alphaproteobacteria</taxon>
        <taxon>Rhodobacterales</taxon>
        <taxon>Paracoccaceae</taxon>
        <taxon>Pseudorhodobacter</taxon>
    </lineage>
</organism>
<feature type="domain" description="SPOR" evidence="3">
    <location>
        <begin position="245"/>
        <end position="319"/>
    </location>
</feature>
<accession>A0A4P8ELI5</accession>
<evidence type="ECO:0000256" key="1">
    <source>
        <dbReference type="SAM" id="MobiDB-lite"/>
    </source>
</evidence>
<gene>
    <name evidence="4" type="ORF">EOK75_20000</name>
</gene>
<proteinExistence type="predicted"/>
<feature type="chain" id="PRO_5020431200" evidence="2">
    <location>
        <begin position="23"/>
        <end position="319"/>
    </location>
</feature>
<dbReference type="KEGG" id="pseb:EOK75_20000"/>
<evidence type="ECO:0000313" key="5">
    <source>
        <dbReference type="Proteomes" id="UP000298631"/>
    </source>
</evidence>
<evidence type="ECO:0000313" key="4">
    <source>
        <dbReference type="EMBL" id="QCO57936.1"/>
    </source>
</evidence>
<keyword evidence="4" id="KW-0614">Plasmid</keyword>
<dbReference type="GO" id="GO:0042834">
    <property type="term" value="F:peptidoglycan binding"/>
    <property type="evidence" value="ECO:0007669"/>
    <property type="project" value="InterPro"/>
</dbReference>
<keyword evidence="5" id="KW-1185">Reference proteome</keyword>
<dbReference type="OrthoDB" id="7843142at2"/>
<sequence>MIFKALVVAGWATMVGISAVTAQSLAGPAEMPSASFKGSQYVDSRGCVFLRAGIGGRVTWVPRITRDRKALCGPTPASAARELATAKVAPTKPASAKVAPARSKPMETVASLPKRPAPQRAVTFRKTAPMARLQNGCPASAPYGVRVDLTDGRRSLICSPDAEFDVPAAVRRISGPSAPAEIKVPKGYRKAWKDDRLNPNRAKGTAFGQAQQDRIWTRDVPATLIVKQEPKGKSHSVSGSNAPHGAEKARIFVQVGTFGDAANAKRTATHLHNLGLPVAKSRAAGNLQAVLAGPFGSQSAARNALGKARRSGFGDAFIR</sequence>
<reference evidence="4 5" key="1">
    <citation type="submission" date="2019-05" db="EMBL/GenBank/DDBJ databases">
        <title>Pseudorhodobacter turbinis sp. nov., isolated from the gut of the Korean turban shell.</title>
        <authorList>
            <person name="Jeong Y.-S."/>
            <person name="Kang W.-R."/>
            <person name="Bae J.-W."/>
        </authorList>
    </citation>
    <scope>NUCLEOTIDE SEQUENCE [LARGE SCALE GENOMIC DNA]</scope>
    <source>
        <strain evidence="4 5">S12M18</strain>
        <plasmid evidence="4 5">unnamed1</plasmid>
    </source>
</reference>
<dbReference type="RefSeq" id="WP_137195745.1">
    <property type="nucleotide sequence ID" value="NZ_CP039965.1"/>
</dbReference>
<dbReference type="Gene3D" id="3.30.70.1070">
    <property type="entry name" value="Sporulation related repeat"/>
    <property type="match status" value="1"/>
</dbReference>
<keyword evidence="2" id="KW-0732">Signal</keyword>
<protein>
    <submittedName>
        <fullName evidence="4">SPOR domain-containing protein</fullName>
    </submittedName>
</protein>